<evidence type="ECO:0000313" key="2">
    <source>
        <dbReference type="Proteomes" id="UP000076532"/>
    </source>
</evidence>
<proteinExistence type="predicted"/>
<dbReference type="EMBL" id="KV418539">
    <property type="protein sequence ID" value="KZP02478.1"/>
    <property type="molecule type" value="Genomic_DNA"/>
</dbReference>
<sequence>MIRTRWAPADFVCNGGVTDPPWTSTVTWFLEIGRADAAYESEGRLPAGDHLRDHHHLLILILDHPQASHHALPSQPTSTHPISLIDMHTYTFHFHTHLLISFLLSLKRTYDANAHARPTHDYRGVHQNVSFCVFFAFPRTPNTISHARPSQRHRTLVPRRRISVYLRDLPHATRIHSALMPIHCAPRTSPA</sequence>
<keyword evidence="2" id="KW-1185">Reference proteome</keyword>
<organism evidence="1 2">
    <name type="scientific">Athelia psychrophila</name>
    <dbReference type="NCBI Taxonomy" id="1759441"/>
    <lineage>
        <taxon>Eukaryota</taxon>
        <taxon>Fungi</taxon>
        <taxon>Dikarya</taxon>
        <taxon>Basidiomycota</taxon>
        <taxon>Agaricomycotina</taxon>
        <taxon>Agaricomycetes</taxon>
        <taxon>Agaricomycetidae</taxon>
        <taxon>Atheliales</taxon>
        <taxon>Atheliaceae</taxon>
        <taxon>Athelia</taxon>
    </lineage>
</organism>
<dbReference type="Proteomes" id="UP000076532">
    <property type="component" value="Unassembled WGS sequence"/>
</dbReference>
<reference evidence="1 2" key="1">
    <citation type="journal article" date="2016" name="Mol. Biol. Evol.">
        <title>Comparative Genomics of Early-Diverging Mushroom-Forming Fungi Provides Insights into the Origins of Lignocellulose Decay Capabilities.</title>
        <authorList>
            <person name="Nagy L.G."/>
            <person name="Riley R."/>
            <person name="Tritt A."/>
            <person name="Adam C."/>
            <person name="Daum C."/>
            <person name="Floudas D."/>
            <person name="Sun H."/>
            <person name="Yadav J.S."/>
            <person name="Pangilinan J."/>
            <person name="Larsson K.H."/>
            <person name="Matsuura K."/>
            <person name="Barry K."/>
            <person name="Labutti K."/>
            <person name="Kuo R."/>
            <person name="Ohm R.A."/>
            <person name="Bhattacharya S.S."/>
            <person name="Shirouzu T."/>
            <person name="Yoshinaga Y."/>
            <person name="Martin F.M."/>
            <person name="Grigoriev I.V."/>
            <person name="Hibbett D.S."/>
        </authorList>
    </citation>
    <scope>NUCLEOTIDE SEQUENCE [LARGE SCALE GENOMIC DNA]</scope>
    <source>
        <strain evidence="1 2">CBS 109695</strain>
    </source>
</reference>
<evidence type="ECO:0000313" key="1">
    <source>
        <dbReference type="EMBL" id="KZP02478.1"/>
    </source>
</evidence>
<protein>
    <submittedName>
        <fullName evidence="1">Uncharacterized protein</fullName>
    </submittedName>
</protein>
<name>A0A167T1Y0_9AGAM</name>
<accession>A0A167T1Y0</accession>
<gene>
    <name evidence="1" type="ORF">FIBSPDRAFT_880309</name>
</gene>
<dbReference type="AlphaFoldDB" id="A0A167T1Y0"/>